<dbReference type="Proteomes" id="UP000606600">
    <property type="component" value="Unassembled WGS sequence"/>
</dbReference>
<keyword evidence="1" id="KW-0472">Membrane</keyword>
<evidence type="ECO:0000313" key="2">
    <source>
        <dbReference type="EMBL" id="MBD1366414.1"/>
    </source>
</evidence>
<sequence>MEKMRSVKKGPKRLVFLILFILSLCLSAQPIFAQGNAGNMYAGKLAFISGFQVVLIVGALMLFNFVLFHSNKNTERNTEL</sequence>
<evidence type="ECO:0000313" key="3">
    <source>
        <dbReference type="Proteomes" id="UP000606600"/>
    </source>
</evidence>
<comment type="caution">
    <text evidence="2">The sequence shown here is derived from an EMBL/GenBank/DDBJ whole genome shotgun (WGS) entry which is preliminary data.</text>
</comment>
<keyword evidence="3" id="KW-1185">Reference proteome</keyword>
<name>A0ABR7WVW0_9SPHI</name>
<dbReference type="EMBL" id="JACWMY010000012">
    <property type="protein sequence ID" value="MBD1366414.1"/>
    <property type="molecule type" value="Genomic_DNA"/>
</dbReference>
<proteinExistence type="predicted"/>
<dbReference type="RefSeq" id="WP_191191057.1">
    <property type="nucleotide sequence ID" value="NZ_JACWMY010000012.1"/>
</dbReference>
<evidence type="ECO:0000256" key="1">
    <source>
        <dbReference type="SAM" id="Phobius"/>
    </source>
</evidence>
<accession>A0ABR7WVW0</accession>
<reference evidence="2 3" key="1">
    <citation type="submission" date="2020-09" db="EMBL/GenBank/DDBJ databases">
        <title>Novel species of Mucilaginibacter isolated from a glacier on the Tibetan Plateau.</title>
        <authorList>
            <person name="Liu Q."/>
            <person name="Xin Y.-H."/>
        </authorList>
    </citation>
    <scope>NUCLEOTIDE SEQUENCE [LARGE SCALE GENOMIC DNA]</scope>
    <source>
        <strain evidence="2 3">ZT4R22</strain>
    </source>
</reference>
<keyword evidence="1" id="KW-1133">Transmembrane helix</keyword>
<protein>
    <submittedName>
        <fullName evidence="2">Uncharacterized protein</fullName>
    </submittedName>
</protein>
<feature type="transmembrane region" description="Helical" evidence="1">
    <location>
        <begin position="49"/>
        <end position="68"/>
    </location>
</feature>
<gene>
    <name evidence="2" type="ORF">IDJ77_21555</name>
</gene>
<organism evidence="2 3">
    <name type="scientific">Mucilaginibacter pankratovii</name>
    <dbReference type="NCBI Taxonomy" id="2772110"/>
    <lineage>
        <taxon>Bacteria</taxon>
        <taxon>Pseudomonadati</taxon>
        <taxon>Bacteroidota</taxon>
        <taxon>Sphingobacteriia</taxon>
        <taxon>Sphingobacteriales</taxon>
        <taxon>Sphingobacteriaceae</taxon>
        <taxon>Mucilaginibacter</taxon>
    </lineage>
</organism>
<keyword evidence="1" id="KW-0812">Transmembrane</keyword>